<dbReference type="STRING" id="284581.AMD01_19395"/>
<organism evidence="2 3">
    <name type="scientific">Priestia koreensis</name>
    <dbReference type="NCBI Taxonomy" id="284581"/>
    <lineage>
        <taxon>Bacteria</taxon>
        <taxon>Bacillati</taxon>
        <taxon>Bacillota</taxon>
        <taxon>Bacilli</taxon>
        <taxon>Bacillales</taxon>
        <taxon>Bacillaceae</taxon>
        <taxon>Priestia</taxon>
    </lineage>
</organism>
<dbReference type="Pfam" id="PF13749">
    <property type="entry name" value="HATPase_c_4"/>
    <property type="match status" value="1"/>
</dbReference>
<evidence type="ECO:0000256" key="1">
    <source>
        <dbReference type="SAM" id="MobiDB-lite"/>
    </source>
</evidence>
<dbReference type="AlphaFoldDB" id="A0A0M0KQM7"/>
<keyword evidence="3" id="KW-1185">Reference proteome</keyword>
<evidence type="ECO:0000313" key="3">
    <source>
        <dbReference type="Proteomes" id="UP000037558"/>
    </source>
</evidence>
<dbReference type="InterPro" id="IPR038475">
    <property type="entry name" value="RecG_C_sf"/>
</dbReference>
<accession>A0A0M0KQM7</accession>
<dbReference type="PANTHER" id="PTHR30595:SF6">
    <property type="entry name" value="SCHLAFEN ALBA-2 DOMAIN-CONTAINING PROTEIN"/>
    <property type="match status" value="1"/>
</dbReference>
<evidence type="ECO:0000313" key="2">
    <source>
        <dbReference type="EMBL" id="KOO41114.1"/>
    </source>
</evidence>
<dbReference type="Gene3D" id="3.30.565.60">
    <property type="match status" value="1"/>
</dbReference>
<feature type="compositionally biased region" description="Basic and acidic residues" evidence="1">
    <location>
        <begin position="339"/>
        <end position="354"/>
    </location>
</feature>
<dbReference type="RefSeq" id="WP_083446633.1">
    <property type="nucleotide sequence ID" value="NZ_LILC01000030.1"/>
</dbReference>
<reference evidence="3" key="1">
    <citation type="submission" date="2015-08" db="EMBL/GenBank/DDBJ databases">
        <title>Fjat-14210 dsm16467.</title>
        <authorList>
            <person name="Liu B."/>
            <person name="Wang J."/>
            <person name="Zhu Y."/>
            <person name="Liu G."/>
            <person name="Chen Q."/>
            <person name="Chen Z."/>
            <person name="Lan J."/>
            <person name="Che J."/>
            <person name="Ge C."/>
            <person name="Shi H."/>
            <person name="Pan Z."/>
            <person name="Liu X."/>
        </authorList>
    </citation>
    <scope>NUCLEOTIDE SEQUENCE [LARGE SCALE GENOMIC DNA]</scope>
    <source>
        <strain evidence="3">DSM 16467</strain>
    </source>
</reference>
<dbReference type="PANTHER" id="PTHR30595">
    <property type="entry name" value="GLPR-RELATED TRANSCRIPTIONAL REPRESSOR"/>
    <property type="match status" value="1"/>
</dbReference>
<feature type="region of interest" description="Disordered" evidence="1">
    <location>
        <begin position="339"/>
        <end position="358"/>
    </location>
</feature>
<dbReference type="OrthoDB" id="9768354at2"/>
<dbReference type="Proteomes" id="UP000037558">
    <property type="component" value="Unassembled WGS sequence"/>
</dbReference>
<name>A0A0M0KQM7_9BACI</name>
<dbReference type="PATRIC" id="fig|284581.3.peg.4263"/>
<sequence>MKNDTNSFISASVELQDNHILENYGLNEINFESIKDYREKFAASKPQHPWNNLDTKEFLYKIGAWGKHRNTNVEGLTVAGLLMFSEERIITEVLPQYFLEYRQTLSNIVKGEWEKRFTSQDGTWSGNVYDFYYKTMTYLDESFSAASQSLPHSLLHEALMNAIVHADYTGQSGIVIERETEYIQMTNPGLLLISEEQAFTTNMSHLRNPTLFKMFVLLDLCKRAGSGLKSIANATQSFNEMSPTLHQHPESEQTILSIHLVSSSERHPIKEQPTKEQKTTNIGVDVSGNNEKHNSYIKKHNSYNKEVNSYNKVNKSYNSLENSFNKEVNYYNRTDKSYNKIGDTTEKKSNREEIQTEASESEELILLAKVARERRRLPPKQMEEIILQLCEKKPLRLKDLSMLLERIPDGLRNNYLSKLVNEGKLQLMYPDQPNHPKQSYITVDK</sequence>
<feature type="region of interest" description="Disordered" evidence="1">
    <location>
        <begin position="265"/>
        <end position="292"/>
    </location>
</feature>
<dbReference type="EMBL" id="LILC01000030">
    <property type="protein sequence ID" value="KOO41114.1"/>
    <property type="molecule type" value="Genomic_DNA"/>
</dbReference>
<feature type="compositionally biased region" description="Basic and acidic residues" evidence="1">
    <location>
        <begin position="265"/>
        <end position="278"/>
    </location>
</feature>
<protein>
    <submittedName>
        <fullName evidence="2">Uncharacterized protein</fullName>
    </submittedName>
</protein>
<comment type="caution">
    <text evidence="2">The sequence shown here is derived from an EMBL/GenBank/DDBJ whole genome shotgun (WGS) entry which is preliminary data.</text>
</comment>
<proteinExistence type="predicted"/>
<gene>
    <name evidence="2" type="ORF">AMD01_19395</name>
</gene>